<dbReference type="InterPro" id="IPR037066">
    <property type="entry name" value="Plug_dom_sf"/>
</dbReference>
<keyword evidence="4 11" id="KW-0812">Transmembrane</keyword>
<dbReference type="InterPro" id="IPR039426">
    <property type="entry name" value="TonB-dep_rcpt-like"/>
</dbReference>
<feature type="domain" description="TonB-dependent receptor plug" evidence="15">
    <location>
        <begin position="43"/>
        <end position="147"/>
    </location>
</feature>
<accession>A0A9X0UIJ6</accession>
<dbReference type="InterPro" id="IPR010101">
    <property type="entry name" value="B12_transptr_BtuB"/>
</dbReference>
<evidence type="ECO:0000256" key="3">
    <source>
        <dbReference type="ARBA" id="ARBA00022452"/>
    </source>
</evidence>
<dbReference type="CDD" id="cd01347">
    <property type="entry name" value="ligand_gated_channel"/>
    <property type="match status" value="1"/>
</dbReference>
<feature type="chain" id="PRO_5041028387" description="Vitamin B12 transporter BtuB" evidence="11">
    <location>
        <begin position="23"/>
        <end position="617"/>
    </location>
</feature>
<feature type="signal peptide" evidence="11">
    <location>
        <begin position="1"/>
        <end position="22"/>
    </location>
</feature>
<dbReference type="GO" id="GO:0015420">
    <property type="term" value="F:ABC-type vitamin B12 transporter activity"/>
    <property type="evidence" value="ECO:0007669"/>
    <property type="project" value="InterPro"/>
</dbReference>
<dbReference type="GO" id="GO:0015288">
    <property type="term" value="F:porin activity"/>
    <property type="evidence" value="ECO:0007669"/>
    <property type="project" value="UniProtKB-KW"/>
</dbReference>
<keyword evidence="10 11" id="KW-0998">Cell outer membrane</keyword>
<dbReference type="AlphaFoldDB" id="A0A9X0UIJ6"/>
<evidence type="ECO:0000256" key="5">
    <source>
        <dbReference type="ARBA" id="ARBA00022729"/>
    </source>
</evidence>
<dbReference type="PANTHER" id="PTHR30069:SF53">
    <property type="entry name" value="COLICIN I RECEPTOR-RELATED"/>
    <property type="match status" value="1"/>
</dbReference>
<dbReference type="Pfam" id="PF00593">
    <property type="entry name" value="TonB_dep_Rec_b-barrel"/>
    <property type="match status" value="1"/>
</dbReference>
<evidence type="ECO:0000313" key="17">
    <source>
        <dbReference type="Proteomes" id="UP000615796"/>
    </source>
</evidence>
<dbReference type="GO" id="GO:0046930">
    <property type="term" value="C:pore complex"/>
    <property type="evidence" value="ECO:0007669"/>
    <property type="project" value="UniProtKB-KW"/>
</dbReference>
<reference evidence="16" key="1">
    <citation type="submission" date="2020-08" db="EMBL/GenBank/DDBJ databases">
        <title>Genome Sequencing and Pan-Genome Analysis of Migratory bird Vibrio Strains, Inner Mongolia.</title>
        <authorList>
            <person name="Zheng L."/>
        </authorList>
    </citation>
    <scope>NUCLEOTIDE SEQUENCE</scope>
    <source>
        <strain evidence="16">M13F</strain>
    </source>
</reference>
<dbReference type="RefSeq" id="WP_187026866.1">
    <property type="nucleotide sequence ID" value="NZ_JACRUP010000013.1"/>
</dbReference>
<dbReference type="PROSITE" id="PS51139">
    <property type="entry name" value="GTF2I"/>
    <property type="match status" value="1"/>
</dbReference>
<dbReference type="GO" id="GO:0009279">
    <property type="term" value="C:cell outer membrane"/>
    <property type="evidence" value="ECO:0007669"/>
    <property type="project" value="UniProtKB-SubCell"/>
</dbReference>
<keyword evidence="6 11" id="KW-0406">Ion transport</keyword>
<dbReference type="Gene3D" id="2.40.170.20">
    <property type="entry name" value="TonB-dependent receptor, beta-barrel domain"/>
    <property type="match status" value="1"/>
</dbReference>
<dbReference type="InterPro" id="IPR010917">
    <property type="entry name" value="TonB_rcpt_CS"/>
</dbReference>
<evidence type="ECO:0000256" key="4">
    <source>
        <dbReference type="ARBA" id="ARBA00022692"/>
    </source>
</evidence>
<feature type="short sequence motif" description="TonB box" evidence="11">
    <location>
        <begin position="29"/>
        <end position="36"/>
    </location>
</feature>
<proteinExistence type="inferred from homology"/>
<dbReference type="InterPro" id="IPR036942">
    <property type="entry name" value="Beta-barrel_TonB_sf"/>
</dbReference>
<evidence type="ECO:0000256" key="12">
    <source>
        <dbReference type="PROSITE-ProRule" id="PRU01360"/>
    </source>
</evidence>
<keyword evidence="16" id="KW-0675">Receptor</keyword>
<comment type="subcellular location">
    <subcellularLocation>
        <location evidence="1 11 12">Cell outer membrane</location>
        <topology evidence="1 11 12">Multi-pass membrane protein</topology>
    </subcellularLocation>
</comment>
<evidence type="ECO:0000256" key="6">
    <source>
        <dbReference type="ARBA" id="ARBA00023065"/>
    </source>
</evidence>
<organism evidence="16 17">
    <name type="scientific">Vibrio metschnikovii</name>
    <dbReference type="NCBI Taxonomy" id="28172"/>
    <lineage>
        <taxon>Bacteria</taxon>
        <taxon>Pseudomonadati</taxon>
        <taxon>Pseudomonadota</taxon>
        <taxon>Gammaproteobacteria</taxon>
        <taxon>Vibrionales</taxon>
        <taxon>Vibrionaceae</taxon>
        <taxon>Vibrio</taxon>
    </lineage>
</organism>
<keyword evidence="2 11" id="KW-0813">Transport</keyword>
<keyword evidence="17" id="KW-1185">Reference proteome</keyword>
<evidence type="ECO:0000256" key="8">
    <source>
        <dbReference type="ARBA" id="ARBA00023114"/>
    </source>
</evidence>
<dbReference type="PANTHER" id="PTHR30069">
    <property type="entry name" value="TONB-DEPENDENT OUTER MEMBRANE RECEPTOR"/>
    <property type="match status" value="1"/>
</dbReference>
<name>A0A9X0UIJ6_VIBME</name>
<dbReference type="GO" id="GO:0006811">
    <property type="term" value="P:monoatomic ion transport"/>
    <property type="evidence" value="ECO:0007669"/>
    <property type="project" value="UniProtKB-KW"/>
</dbReference>
<evidence type="ECO:0000256" key="2">
    <source>
        <dbReference type="ARBA" id="ARBA00022448"/>
    </source>
</evidence>
<dbReference type="InterPro" id="IPR000531">
    <property type="entry name" value="Beta-barrel_TonB"/>
</dbReference>
<keyword evidence="5 11" id="KW-0732">Signal</keyword>
<evidence type="ECO:0000313" key="16">
    <source>
        <dbReference type="EMBL" id="MBC5852452.1"/>
    </source>
</evidence>
<gene>
    <name evidence="11" type="primary">btuB</name>
    <name evidence="16" type="ORF">H8Q88_16225</name>
</gene>
<dbReference type="InterPro" id="IPR012910">
    <property type="entry name" value="Plug_dom"/>
</dbReference>
<comment type="caution">
    <text evidence="16">The sequence shown here is derived from an EMBL/GenBank/DDBJ whole genome shotgun (WGS) entry which is preliminary data.</text>
</comment>
<dbReference type="Pfam" id="PF07715">
    <property type="entry name" value="Plug"/>
    <property type="match status" value="1"/>
</dbReference>
<evidence type="ECO:0000256" key="9">
    <source>
        <dbReference type="ARBA" id="ARBA00023136"/>
    </source>
</evidence>
<evidence type="ECO:0000259" key="14">
    <source>
        <dbReference type="Pfam" id="PF00593"/>
    </source>
</evidence>
<sequence length="617" mass="69143" precursor="true">MNKSYLSLAMLSALSYCSLTYAESVPVDETMVITANRFEQKQASVLAATTVIDRQEIEQYQARSLTEVLRRVPGIEIAQNGGRGHNASIFIRGTNSSHVLVLVDGVRMDSAAGGVAINRFPIGLVERLEVIRGSGAAMYGSDAIGGVINIITRSHRGNNLKQVTVGVGSNQSRKGEVVTRTDVNELGHLQLSAGFEKTDGYDIKSLQTGVDYGYESQNLMGGYEHRFNENWLGYVSASWFDSDVEYNSSGTLYHSFSDNQSFTGKMNYEGKRLKSLLMLNYQQTEKLDYTQSEGKNNANTKANIDLTQMQWANLYQLNDMIQLGAGIDGRREKLDHDALSYGGSRHVLAGESRDTYGIFGSGKLTVSDWIFEANIRHDKHDKYDDYTTWSFAAGYQVNDHYRLRASYGTAFKAPSYTDLSTAPDLEPEKSKNSEIGFDITYPLARVSVSAYDNQVDNLIIWYSDPNGAVCDVVNWGGCTLNTDARIKGVELEVNFDTGPINHTLVAEYKDHKDDNHVQLARRAKENYKWMTAIQLGNFDINTTYTYTGKRLDLPTPEPTSNDYIHSTNLWDVSVGYWISDAMVIRSRIENLFNEQYQSALGYRAPERAYYLNASYQF</sequence>
<dbReference type="InterPro" id="IPR004212">
    <property type="entry name" value="GTF2I"/>
</dbReference>
<keyword evidence="9 11" id="KW-0472">Membrane</keyword>
<feature type="domain" description="TonB-dependent receptor-like beta-barrel" evidence="14">
    <location>
        <begin position="197"/>
        <end position="591"/>
    </location>
</feature>
<evidence type="ECO:0000256" key="10">
    <source>
        <dbReference type="ARBA" id="ARBA00023237"/>
    </source>
</evidence>
<dbReference type="HAMAP" id="MF_01531">
    <property type="entry name" value="BtuB"/>
    <property type="match status" value="1"/>
</dbReference>
<keyword evidence="8 11" id="KW-0626">Porin</keyword>
<keyword evidence="7 11" id="KW-0798">TonB box</keyword>
<dbReference type="PROSITE" id="PS52016">
    <property type="entry name" value="TONB_DEPENDENT_REC_3"/>
    <property type="match status" value="1"/>
</dbReference>
<dbReference type="PROSITE" id="PS01156">
    <property type="entry name" value="TONB_DEPENDENT_REC_2"/>
    <property type="match status" value="1"/>
</dbReference>
<comment type="function">
    <text evidence="11">Involved in the active translocation of vitamin B12 (cyanocobalamin) across the outer membrane to the periplasmic space. It derives its energy for transport by interacting with the trans-periplasmic membrane protein TonB.</text>
</comment>
<comment type="similarity">
    <text evidence="11">Belongs to the TonB-dependent receptor family. BtuB (TC 1.B.14.3.1) subfamily.</text>
</comment>
<protein>
    <recommendedName>
        <fullName evidence="11">Vitamin B12 transporter BtuB</fullName>
    </recommendedName>
    <alternativeName>
        <fullName evidence="11">Cobalamin receptor</fullName>
    </alternativeName>
    <alternativeName>
        <fullName evidence="11">Outer membrane cobalamin translocator</fullName>
    </alternativeName>
</protein>
<dbReference type="SUPFAM" id="SSF56935">
    <property type="entry name" value="Porins"/>
    <property type="match status" value="1"/>
</dbReference>
<evidence type="ECO:0000256" key="13">
    <source>
        <dbReference type="PROSITE-ProRule" id="PRU10144"/>
    </source>
</evidence>
<evidence type="ECO:0000256" key="7">
    <source>
        <dbReference type="ARBA" id="ARBA00023077"/>
    </source>
</evidence>
<dbReference type="Gene3D" id="2.170.130.10">
    <property type="entry name" value="TonB-dependent receptor, plug domain"/>
    <property type="match status" value="1"/>
</dbReference>
<evidence type="ECO:0000259" key="15">
    <source>
        <dbReference type="Pfam" id="PF07715"/>
    </source>
</evidence>
<keyword evidence="3 11" id="KW-1134">Transmembrane beta strand</keyword>
<evidence type="ECO:0000256" key="1">
    <source>
        <dbReference type="ARBA" id="ARBA00004571"/>
    </source>
</evidence>
<feature type="short sequence motif" description="TonB C-terminal box" evidence="11 13">
    <location>
        <begin position="600"/>
        <end position="617"/>
    </location>
</feature>
<dbReference type="EMBL" id="JACRUP010000013">
    <property type="protein sequence ID" value="MBC5852452.1"/>
    <property type="molecule type" value="Genomic_DNA"/>
</dbReference>
<dbReference type="Proteomes" id="UP000615796">
    <property type="component" value="Unassembled WGS sequence"/>
</dbReference>
<evidence type="ECO:0000256" key="11">
    <source>
        <dbReference type="HAMAP-Rule" id="MF_01531"/>
    </source>
</evidence>